<dbReference type="InterPro" id="IPR019921">
    <property type="entry name" value="Lucif-like_OxRdtase_Rv2161c"/>
</dbReference>
<dbReference type="InterPro" id="IPR036661">
    <property type="entry name" value="Luciferase-like_sf"/>
</dbReference>
<dbReference type="InterPro" id="IPR011251">
    <property type="entry name" value="Luciferase-like_dom"/>
</dbReference>
<dbReference type="SUPFAM" id="SSF51679">
    <property type="entry name" value="Bacterial luciferase-like"/>
    <property type="match status" value="1"/>
</dbReference>
<reference evidence="3 4" key="1">
    <citation type="submission" date="2016-03" db="EMBL/GenBank/DDBJ databases">
        <title>Genome sequence of Rhodococcus kyotonensis KB10.</title>
        <authorList>
            <person name="Jeong H."/>
            <person name="Hong C.E."/>
            <person name="Jo S.H."/>
            <person name="Park J.M."/>
        </authorList>
    </citation>
    <scope>NUCLEOTIDE SEQUENCE [LARGE SCALE GENOMIC DNA]</scope>
    <source>
        <strain evidence="3 4">KB10</strain>
    </source>
</reference>
<proteinExistence type="predicted"/>
<sequence length="303" mass="32345">MDIGICLPQLGSQSGGTRVAEFAYTAEKLGYRSLWVGDRVLTPLQPTDLYPLGGTPEHPYPPEFTAALDPLLTLTAAAVATSAVRLGTSTVNATWHNPLLLARAVTSLDLISNGRLVLGLGLGWMRDEYHAVGVPWTGKSERFDETLDVLHTLWTENPVEHHGPLFDIPTSAVDLRPAQAGGPPVLLAGFSEASMRRIGRRAQGWVNSSDMPAEYAAYLWSIARSAAVDAGRDPDALRRETRVNIAEGRSIDSLVAVVESLAADGVDGAFVDLHYSTRSVDEATDVAARIAERLGLASAAVPA</sequence>
<dbReference type="Proteomes" id="UP000077519">
    <property type="component" value="Unassembled WGS sequence"/>
</dbReference>
<dbReference type="InterPro" id="IPR050564">
    <property type="entry name" value="F420-G6PD/mer"/>
</dbReference>
<evidence type="ECO:0000256" key="1">
    <source>
        <dbReference type="ARBA" id="ARBA00023002"/>
    </source>
</evidence>
<dbReference type="RefSeq" id="WP_068420484.1">
    <property type="nucleotide sequence ID" value="NZ_LVHI01000001.1"/>
</dbReference>
<dbReference type="Pfam" id="PF00296">
    <property type="entry name" value="Bac_luciferase"/>
    <property type="match status" value="1"/>
</dbReference>
<evidence type="ECO:0000313" key="3">
    <source>
        <dbReference type="EMBL" id="OAK57309.1"/>
    </source>
</evidence>
<accession>A0A177YQ22</accession>
<dbReference type="AlphaFoldDB" id="A0A177YQ22"/>
<feature type="domain" description="Luciferase-like" evidence="2">
    <location>
        <begin position="12"/>
        <end position="255"/>
    </location>
</feature>
<name>A0A177YQ22_9NOCA</name>
<keyword evidence="1" id="KW-0560">Oxidoreductase</keyword>
<dbReference type="Gene3D" id="3.20.20.30">
    <property type="entry name" value="Luciferase-like domain"/>
    <property type="match status" value="1"/>
</dbReference>
<organism evidence="3 4">
    <name type="scientific">Rhodococcoides kyotonense</name>
    <dbReference type="NCBI Taxonomy" id="398843"/>
    <lineage>
        <taxon>Bacteria</taxon>
        <taxon>Bacillati</taxon>
        <taxon>Actinomycetota</taxon>
        <taxon>Actinomycetes</taxon>
        <taxon>Mycobacteriales</taxon>
        <taxon>Nocardiaceae</taxon>
        <taxon>Rhodococcoides</taxon>
    </lineage>
</organism>
<dbReference type="NCBIfam" id="TIGR03619">
    <property type="entry name" value="F420_Rv2161c"/>
    <property type="match status" value="1"/>
</dbReference>
<evidence type="ECO:0000313" key="4">
    <source>
        <dbReference type="Proteomes" id="UP000077519"/>
    </source>
</evidence>
<dbReference type="PANTHER" id="PTHR43244">
    <property type="match status" value="1"/>
</dbReference>
<protein>
    <recommendedName>
        <fullName evidence="2">Luciferase-like domain-containing protein</fullName>
    </recommendedName>
</protein>
<keyword evidence="4" id="KW-1185">Reference proteome</keyword>
<evidence type="ECO:0000259" key="2">
    <source>
        <dbReference type="Pfam" id="PF00296"/>
    </source>
</evidence>
<dbReference type="GO" id="GO:0016705">
    <property type="term" value="F:oxidoreductase activity, acting on paired donors, with incorporation or reduction of molecular oxygen"/>
    <property type="evidence" value="ECO:0007669"/>
    <property type="project" value="InterPro"/>
</dbReference>
<gene>
    <name evidence="3" type="ORF">A3K89_00335</name>
</gene>
<dbReference type="PANTHER" id="PTHR43244:SF1">
    <property type="entry name" value="5,10-METHYLENETETRAHYDROMETHANOPTERIN REDUCTASE"/>
    <property type="match status" value="1"/>
</dbReference>
<dbReference type="EMBL" id="LVHI01000001">
    <property type="protein sequence ID" value="OAK57309.1"/>
    <property type="molecule type" value="Genomic_DNA"/>
</dbReference>
<comment type="caution">
    <text evidence="3">The sequence shown here is derived from an EMBL/GenBank/DDBJ whole genome shotgun (WGS) entry which is preliminary data.</text>
</comment>